<accession>A0AAD9YNT4</accession>
<reference evidence="1" key="1">
    <citation type="submission" date="2023-02" db="EMBL/GenBank/DDBJ databases">
        <title>Colletotrichum kahawae CIFC_Que2 genome sequencing and assembly.</title>
        <authorList>
            <person name="Baroncelli R."/>
        </authorList>
    </citation>
    <scope>NUCLEOTIDE SEQUENCE</scope>
    <source>
        <strain evidence="1">CIFC_Que2</strain>
    </source>
</reference>
<sequence>MHPKGMDHYEGRATEMPRYSGQPWKELLAAKGSATGRLGPPEPPSTAQFLADWNATVEHYSNLHLTMASDKLVALSGLASDLKRRLNELQPGPHRYLAGLWEEELITQLAWEVEGSAKRVSQYRAPSWSWACLDGEIQRGAIKWKQIRADDLASMISAEMVYSSEETGEVKSGILTLEGPYTWAKLSPSPRAYEPCLSFVELPSSALKPWSVSVRFDTLSDVAEEAFLLWTCNYVTSYLLLQKGLALAVTENDTFRRIGAVCLRVDANKGLKYIEALPLTRVRII</sequence>
<dbReference type="AlphaFoldDB" id="A0AAD9YNT4"/>
<gene>
    <name evidence="1" type="ORF">CKAH01_14243</name>
</gene>
<evidence type="ECO:0000313" key="1">
    <source>
        <dbReference type="EMBL" id="KAK2771820.1"/>
    </source>
</evidence>
<keyword evidence="2" id="KW-1185">Reference proteome</keyword>
<organism evidence="1 2">
    <name type="scientific">Colletotrichum kahawae</name>
    <name type="common">Coffee berry disease fungus</name>
    <dbReference type="NCBI Taxonomy" id="34407"/>
    <lineage>
        <taxon>Eukaryota</taxon>
        <taxon>Fungi</taxon>
        <taxon>Dikarya</taxon>
        <taxon>Ascomycota</taxon>
        <taxon>Pezizomycotina</taxon>
        <taxon>Sordariomycetes</taxon>
        <taxon>Hypocreomycetidae</taxon>
        <taxon>Glomerellales</taxon>
        <taxon>Glomerellaceae</taxon>
        <taxon>Colletotrichum</taxon>
        <taxon>Colletotrichum gloeosporioides species complex</taxon>
    </lineage>
</organism>
<dbReference type="Proteomes" id="UP001281614">
    <property type="component" value="Unassembled WGS sequence"/>
</dbReference>
<dbReference type="PANTHER" id="PTHR33112">
    <property type="entry name" value="DOMAIN PROTEIN, PUTATIVE-RELATED"/>
    <property type="match status" value="1"/>
</dbReference>
<dbReference type="EMBL" id="VYYT01000076">
    <property type="protein sequence ID" value="KAK2771820.1"/>
    <property type="molecule type" value="Genomic_DNA"/>
</dbReference>
<name>A0AAD9YNT4_COLKA</name>
<protein>
    <submittedName>
        <fullName evidence="1">Heterokaryon incompatibility protein</fullName>
    </submittedName>
</protein>
<proteinExistence type="predicted"/>
<comment type="caution">
    <text evidence="1">The sequence shown here is derived from an EMBL/GenBank/DDBJ whole genome shotgun (WGS) entry which is preliminary data.</text>
</comment>
<evidence type="ECO:0000313" key="2">
    <source>
        <dbReference type="Proteomes" id="UP001281614"/>
    </source>
</evidence>
<dbReference type="PANTHER" id="PTHR33112:SF16">
    <property type="entry name" value="HETEROKARYON INCOMPATIBILITY DOMAIN-CONTAINING PROTEIN"/>
    <property type="match status" value="1"/>
</dbReference>